<dbReference type="Proteomes" id="UP000564629">
    <property type="component" value="Unassembled WGS sequence"/>
</dbReference>
<evidence type="ECO:0000313" key="2">
    <source>
        <dbReference type="EMBL" id="MBB5471356.1"/>
    </source>
</evidence>
<dbReference type="Proteomes" id="UP000321723">
    <property type="component" value="Unassembled WGS sequence"/>
</dbReference>
<sequence>MTARHRAPGTLRVTRRPVLALGGVAGVLLLAAGTAVTHAAFTDAAEADLGPVGGAFDIALVDGSGAVVQGNPDPLVIDTVVPGPGGAPAIEVDVVTTTRATGTITLTVRNARTAPLPTDPGFSGPGADPFDVARFTVSVDGEVVATDRAADLDPVVIDDWETGVARRVQVAVTLDPALGNPYYFNRAMVVGLRLDGSTA</sequence>
<protein>
    <submittedName>
        <fullName evidence="2">Putative ribosomally synthesized peptide with SipW-like signal peptide</fullName>
    </submittedName>
</protein>
<comment type="caution">
    <text evidence="1">The sequence shown here is derived from an EMBL/GenBank/DDBJ whole genome shotgun (WGS) entry which is preliminary data.</text>
</comment>
<evidence type="ECO:0000313" key="4">
    <source>
        <dbReference type="Proteomes" id="UP000564629"/>
    </source>
</evidence>
<keyword evidence="3" id="KW-1185">Reference proteome</keyword>
<dbReference type="EMBL" id="JACHDN010000001">
    <property type="protein sequence ID" value="MBB5471356.1"/>
    <property type="molecule type" value="Genomic_DNA"/>
</dbReference>
<dbReference type="InterPro" id="IPR006311">
    <property type="entry name" value="TAT_signal"/>
</dbReference>
<reference evidence="1 3" key="1">
    <citation type="submission" date="2019-07" db="EMBL/GenBank/DDBJ databases">
        <title>Whole genome shotgun sequence of Cellulomonas hominis NBRC 16055.</title>
        <authorList>
            <person name="Hosoyama A."/>
            <person name="Uohara A."/>
            <person name="Ohji S."/>
            <person name="Ichikawa N."/>
        </authorList>
    </citation>
    <scope>NUCLEOTIDE SEQUENCE [LARGE SCALE GENOMIC DNA]</scope>
    <source>
        <strain evidence="1 3">NBRC 16055</strain>
    </source>
</reference>
<accession>A0A511FGK8</accession>
<evidence type="ECO:0000313" key="3">
    <source>
        <dbReference type="Proteomes" id="UP000321723"/>
    </source>
</evidence>
<proteinExistence type="predicted"/>
<dbReference type="EMBL" id="BJVQ01000079">
    <property type="protein sequence ID" value="GEL48409.1"/>
    <property type="molecule type" value="Genomic_DNA"/>
</dbReference>
<dbReference type="OrthoDB" id="4991518at2"/>
<dbReference type="AlphaFoldDB" id="A0A511FGK8"/>
<name>A0A511FGK8_9CELL</name>
<reference evidence="2 4" key="2">
    <citation type="submission" date="2020-08" db="EMBL/GenBank/DDBJ databases">
        <title>Sequencing the genomes of 1000 actinobacteria strains.</title>
        <authorList>
            <person name="Klenk H.-P."/>
        </authorList>
    </citation>
    <scope>NUCLEOTIDE SEQUENCE [LARGE SCALE GENOMIC DNA]</scope>
    <source>
        <strain evidence="2 4">DSM 9581</strain>
    </source>
</reference>
<dbReference type="RefSeq" id="WP_146840396.1">
    <property type="nucleotide sequence ID" value="NZ_BJVQ01000079.1"/>
</dbReference>
<organism evidence="1 3">
    <name type="scientific">Cellulomonas hominis</name>
    <dbReference type="NCBI Taxonomy" id="156981"/>
    <lineage>
        <taxon>Bacteria</taxon>
        <taxon>Bacillati</taxon>
        <taxon>Actinomycetota</taxon>
        <taxon>Actinomycetes</taxon>
        <taxon>Micrococcales</taxon>
        <taxon>Cellulomonadaceae</taxon>
        <taxon>Cellulomonas</taxon>
    </lineage>
</organism>
<evidence type="ECO:0000313" key="1">
    <source>
        <dbReference type="EMBL" id="GEL48409.1"/>
    </source>
</evidence>
<gene>
    <name evidence="1" type="ORF">CHO01_35250</name>
    <name evidence="2" type="ORF">HNR08_000092</name>
</gene>
<dbReference type="PROSITE" id="PS51318">
    <property type="entry name" value="TAT"/>
    <property type="match status" value="1"/>
</dbReference>